<organism evidence="7 8">
    <name type="scientific">Mycena albidolilacea</name>
    <dbReference type="NCBI Taxonomy" id="1033008"/>
    <lineage>
        <taxon>Eukaryota</taxon>
        <taxon>Fungi</taxon>
        <taxon>Dikarya</taxon>
        <taxon>Basidiomycota</taxon>
        <taxon>Agaricomycotina</taxon>
        <taxon>Agaricomycetes</taxon>
        <taxon>Agaricomycetidae</taxon>
        <taxon>Agaricales</taxon>
        <taxon>Marasmiineae</taxon>
        <taxon>Mycenaceae</taxon>
        <taxon>Mycena</taxon>
    </lineage>
</organism>
<comment type="caution">
    <text evidence="7">The sequence shown here is derived from an EMBL/GenBank/DDBJ whole genome shotgun (WGS) entry which is preliminary data.</text>
</comment>
<keyword evidence="1" id="KW-0723">Serine/threonine-protein kinase</keyword>
<dbReference type="Proteomes" id="UP001218218">
    <property type="component" value="Unassembled WGS sequence"/>
</dbReference>
<dbReference type="GO" id="GO:0005524">
    <property type="term" value="F:ATP binding"/>
    <property type="evidence" value="ECO:0007669"/>
    <property type="project" value="UniProtKB-KW"/>
</dbReference>
<evidence type="ECO:0000313" key="8">
    <source>
        <dbReference type="Proteomes" id="UP001218218"/>
    </source>
</evidence>
<feature type="domain" description="AGC-kinase C-terminal" evidence="6">
    <location>
        <begin position="7"/>
        <end position="61"/>
    </location>
</feature>
<feature type="non-terminal residue" evidence="7">
    <location>
        <position position="1"/>
    </location>
</feature>
<keyword evidence="3" id="KW-0547">Nucleotide-binding</keyword>
<name>A0AAD7EHD1_9AGAR</name>
<evidence type="ECO:0000256" key="1">
    <source>
        <dbReference type="ARBA" id="ARBA00022527"/>
    </source>
</evidence>
<evidence type="ECO:0000256" key="4">
    <source>
        <dbReference type="ARBA" id="ARBA00022777"/>
    </source>
</evidence>
<dbReference type="AlphaFoldDB" id="A0AAD7EHD1"/>
<evidence type="ECO:0000256" key="3">
    <source>
        <dbReference type="ARBA" id="ARBA00022741"/>
    </source>
</evidence>
<evidence type="ECO:0000256" key="5">
    <source>
        <dbReference type="ARBA" id="ARBA00022840"/>
    </source>
</evidence>
<protein>
    <recommendedName>
        <fullName evidence="6">AGC-kinase C-terminal domain-containing protein</fullName>
    </recommendedName>
</protein>
<dbReference type="InterPro" id="IPR000961">
    <property type="entry name" value="AGC-kinase_C"/>
</dbReference>
<dbReference type="GO" id="GO:0004674">
    <property type="term" value="F:protein serine/threonine kinase activity"/>
    <property type="evidence" value="ECO:0007669"/>
    <property type="project" value="UniProtKB-KW"/>
</dbReference>
<keyword evidence="4" id="KW-0418">Kinase</keyword>
<evidence type="ECO:0000259" key="6">
    <source>
        <dbReference type="PROSITE" id="PS51285"/>
    </source>
</evidence>
<keyword evidence="5" id="KW-0067">ATP-binding</keyword>
<accession>A0AAD7EHD1</accession>
<dbReference type="EMBL" id="JARIHO010000050">
    <property type="protein sequence ID" value="KAJ7321628.1"/>
    <property type="molecule type" value="Genomic_DNA"/>
</dbReference>
<sequence>KTHPFFFSADWNSSHHIEPPFVPHLQSTVDTSYFPTEGFGSVAEQMEEVESISLEKDITFL</sequence>
<evidence type="ECO:0000256" key="2">
    <source>
        <dbReference type="ARBA" id="ARBA00022679"/>
    </source>
</evidence>
<gene>
    <name evidence="7" type="ORF">DFH08DRAFT_651538</name>
</gene>
<feature type="non-terminal residue" evidence="7">
    <location>
        <position position="61"/>
    </location>
</feature>
<proteinExistence type="predicted"/>
<keyword evidence="8" id="KW-1185">Reference proteome</keyword>
<evidence type="ECO:0000313" key="7">
    <source>
        <dbReference type="EMBL" id="KAJ7321628.1"/>
    </source>
</evidence>
<dbReference type="PROSITE" id="PS51285">
    <property type="entry name" value="AGC_KINASE_CTER"/>
    <property type="match status" value="1"/>
</dbReference>
<reference evidence="7" key="1">
    <citation type="submission" date="2023-03" db="EMBL/GenBank/DDBJ databases">
        <title>Massive genome expansion in bonnet fungi (Mycena s.s.) driven by repeated elements and novel gene families across ecological guilds.</title>
        <authorList>
            <consortium name="Lawrence Berkeley National Laboratory"/>
            <person name="Harder C.B."/>
            <person name="Miyauchi S."/>
            <person name="Viragh M."/>
            <person name="Kuo A."/>
            <person name="Thoen E."/>
            <person name="Andreopoulos B."/>
            <person name="Lu D."/>
            <person name="Skrede I."/>
            <person name="Drula E."/>
            <person name="Henrissat B."/>
            <person name="Morin E."/>
            <person name="Kohler A."/>
            <person name="Barry K."/>
            <person name="LaButti K."/>
            <person name="Morin E."/>
            <person name="Salamov A."/>
            <person name="Lipzen A."/>
            <person name="Mereny Z."/>
            <person name="Hegedus B."/>
            <person name="Baldrian P."/>
            <person name="Stursova M."/>
            <person name="Weitz H."/>
            <person name="Taylor A."/>
            <person name="Grigoriev I.V."/>
            <person name="Nagy L.G."/>
            <person name="Martin F."/>
            <person name="Kauserud H."/>
        </authorList>
    </citation>
    <scope>NUCLEOTIDE SEQUENCE</scope>
    <source>
        <strain evidence="7">CBHHK002</strain>
    </source>
</reference>
<keyword evidence="2" id="KW-0808">Transferase</keyword>